<dbReference type="Pfam" id="PF08659">
    <property type="entry name" value="KR"/>
    <property type="match status" value="1"/>
</dbReference>
<dbReference type="InterPro" id="IPR011032">
    <property type="entry name" value="GroES-like_sf"/>
</dbReference>
<organism evidence="11 12">
    <name type="scientific">Drechslerella dactyloides</name>
    <name type="common">Nematode-trapping fungus</name>
    <name type="synonym">Arthrobotrys dactyloides</name>
    <dbReference type="NCBI Taxonomy" id="74499"/>
    <lineage>
        <taxon>Eukaryota</taxon>
        <taxon>Fungi</taxon>
        <taxon>Dikarya</taxon>
        <taxon>Ascomycota</taxon>
        <taxon>Pezizomycotina</taxon>
        <taxon>Orbiliomycetes</taxon>
        <taxon>Orbiliales</taxon>
        <taxon>Orbiliaceae</taxon>
        <taxon>Drechslerella</taxon>
    </lineage>
</organism>
<dbReference type="InterPro" id="IPR016039">
    <property type="entry name" value="Thiolase-like"/>
</dbReference>
<evidence type="ECO:0000256" key="1">
    <source>
        <dbReference type="ARBA" id="ARBA00022450"/>
    </source>
</evidence>
<dbReference type="InterPro" id="IPR020843">
    <property type="entry name" value="ER"/>
</dbReference>
<dbReference type="SMART" id="SM00827">
    <property type="entry name" value="PKS_AT"/>
    <property type="match status" value="1"/>
</dbReference>
<dbReference type="InterPro" id="IPR020841">
    <property type="entry name" value="PKS_Beta-ketoAc_synthase_dom"/>
</dbReference>
<dbReference type="GO" id="GO:0016491">
    <property type="term" value="F:oxidoreductase activity"/>
    <property type="evidence" value="ECO:0007669"/>
    <property type="project" value="UniProtKB-KW"/>
</dbReference>
<dbReference type="Pfam" id="PF10277">
    <property type="entry name" value="Frag1"/>
    <property type="match status" value="1"/>
</dbReference>
<evidence type="ECO:0000256" key="3">
    <source>
        <dbReference type="ARBA" id="ARBA00022679"/>
    </source>
</evidence>
<accession>A0AAD6J4K3</accession>
<dbReference type="Gene3D" id="3.10.129.110">
    <property type="entry name" value="Polyketide synthase dehydratase"/>
    <property type="match status" value="1"/>
</dbReference>
<dbReference type="InterPro" id="IPR001227">
    <property type="entry name" value="Ac_transferase_dom_sf"/>
</dbReference>
<dbReference type="SMART" id="SM00826">
    <property type="entry name" value="PKS_DH"/>
    <property type="match status" value="1"/>
</dbReference>
<sequence>MPIAIIGMACRFPEDAQDLQKFWEICAAARNTSSEWPQNRMNENAFYNPRVESLGTIHHRGGHFLREDVSYCDTSFFNYTAELARAMDPQIRMLLETTFEAFESAGLSLEDIAGSSTSVFAGAMFHDYEDMLLQDQENLPRSILMGNGQCMVANRISHFFDLQGPSVSVDTACSSAMSALHLACQSIRTGDAKMAVVGGANLILYPSSGIALSSVGLTGREGKSYGFDERAAGYGRGEGIAAIILKPLDDALRDNDPIRAIIRETGMNQDGHTPTITSPSQEAQENLIRAVYARAGLDLADTTYVESHGTGTVVGDKIETGALGRTLGANRPKTDPLFVGSVKANFGHTEATSGLAAVIKVVLMLEKGYILPQALFRTPSSKIDFDGLNLKVPTKLMPWPENRLRRASVNNFGAGGTNAHAIIESVECSIPNWPAIRSRQENSAPSTRSYLMTISAKEEKSIRSAMEKLEQYSKAVAADSRIQLSDLAYTLSERRSKLAWRAAVSATSIEELTKSLGDKSIRPTQLTLTRAPRLGFVFTGQGAQWFAMGRELVDAYPVYREALEKANEHIRSLGASWDVLEELSRDEKSSRASEPFLSFPLSVILQLALVQLLKSWGIVPTACTGHSSGEIAAAYGAGILTFEDAVTIAYVRGDITSNYVQSGLAKGGMTAMSLGKEAATEYIQSVNGGVAVIACVNSPASVTLSGDIDALEKMEERAEASGVFHRRLKVPAAYHSPHMQILSGEYADKIEKHCFGKRAYTKPDILFASPVTGECVTNPNDLRRPEHWIKNMVQCVEFDDALRAMLLGKKSSKTDGTPFTVDAIVELGPHGALQGPIRQILSHPEVKNNKITIDSCLKRKEDAVRTLQGLAGRLFCQGYPVNFNAINFPDGKVSPQVITNLPPYSWNHSTRYWAAPANATEALHREYPRHDLLGVRLPGLNTDQYVWRNTLRIGDLPWMQDHSLQDQVIFPGAGWAAIVVEAMEQLYLANKQTSGGYTLSEIELYNALVVPDTEKGVEIQLVIRDQNPKILDRFGRKEFHIFSQGTDGRWSGHFKGMVAQTTTQPDIDPVVQKLLDEPQLDAVEVSDFYVQIQSSGPTFGPTFQNITELQSGPGAAVATVTVADILPVLPHPYESPVCIHPTTLDACFQLAWATVSKSVSDALGLCLPTNADSCYVKSDANLRPGSKLKVVASLEEVDQQGFVVSLSAFDADGPTPTLVMKTKTLRIKALAHTQTAEVIDNTKVLQTVWGPDFTALSAEELEEIIVNEARMAKVAKSGDDFYAAAVNIVHDILSKVDQNPDCISESLDPKQISWMRDCDKTLFSKYGIEDGQQKQQLYQKAFQGNSNGELLGSVLKSFAGSEKGTAVEPRPQDHLVHQFHAFTPQYSSSLNQLKSYIKLFSHKHPRAKILEVGAGEGAASKAIFEGLSQSNPGTLAAQSYDYTDTRADIFLDARQKFDRFSEQVRYQKLDIERNPTEQGFAAESYDLVIACNVLHLTKDVTQSVSNIRGLIKPGGKLLLLETTTPRPDLCLVYGMLPGWWTAEGEGRQESPLLADSKWESVLADGGFGKLDLLVHDTEDARQSTYSLMATTAVDPNNAPSAYPNGIVLLELPGCPPSIQDLIDNLAPTVESLTGKPILISRFGNTSLKGSTCIIFAGANSKFLSRMTKRNFEEFKKLVAEAENVMWVSQISPADSPEAAMHVGLLRSLRIEQPEKKFISVTLDSTGRDISNTAVRPICEALRQCLGSANASAPADYEFSSQRGQLIVPRLTGDVTSNRELGRLNGLQLPETKKFSFNGPYTRLISATPGLLDSLVFREDDSLWNSTPWTEDMVEITPHAFGLNFRDVLVAMGMLNENWMAYECAGYISRVGAKVSRGLQVGDRVCAVMHAGHWANKVRVPWTSVAKIPGDMSFEKAASVPIIFVTAFHALVHLAQLTSDECVLIHSAAGGVGQAAITIAQYLGAKVLATVSSEEKKDFLATTYGIPRDQIFSSRDTSFYKGVMDATGGKGVDVVLNSLAGPLLQASWDSLASFGRFIELGKRDSQLGKTLSMKNFSNVASYISMDTVQLAIQKGSTLQQSFREVMKMFETGQIKHRVPILPYGLSNVSKAFRKMQSGTHVGKIVVNAQEGEQIQAILQHAPIQFSGSGAYLIVGGLSGIGLEIARWMARHGARNLILVSRSARDKSNQSIVGEFAEMGTCASLRSGDVADKASIDRIVREFSAETPIRGVIQAAVVLQDSMFANMTCEQWEKAIRPKVDGSKNLDKLFRGPDLDFFILLSSATAVLGNPGQTNYTAGGTYQDALARHRVDNGLPGVSINIGVVSSVGVAARATTDIEGRLNRIGYRTQDVSELLNLLEVAIRNPYKGQMVTGIQNWTNPGDITWRLEPRFATLWQTGDSNGDEAQASAQKSLKSRLAECPKESVHEIAKEALILWIANIFGMSPSEINAELPLTAYGVDSSVAGELRNWLAKNVHQAISIFDVVQRDSVAKNADMSTRTASPSDRSLARRMFSWHLFPILGSIVWVATLLGLLLDWLVAGRPHYPSMDSEGQTMAYISDIGAEHLKPLFIAGSSVTSLCLILSLFGARWLRHRGRIIPNTSLTQRAFSVVAIVGAIVGSVGLVLLSIFDTKRYTTLHRVFLTVFVAGVLISALGTVVEYWRLEHNHKWSRALKISFWTKTVFFIVELGLAVAFGTLLRKKQNNAGAVIEWVTAFVFTGYLLSFFFDLLPAARSHTGEFRKDVELQHQHPQSAHY</sequence>
<dbReference type="FunFam" id="3.40.50.720:FF:000209">
    <property type="entry name" value="Polyketide synthase Pks12"/>
    <property type="match status" value="1"/>
</dbReference>
<dbReference type="EMBL" id="JAQGDS010000002">
    <property type="protein sequence ID" value="KAJ6263449.1"/>
    <property type="molecule type" value="Genomic_DNA"/>
</dbReference>
<name>A0AAD6J4K3_DREDA</name>
<dbReference type="InterPro" id="IPR016036">
    <property type="entry name" value="Malonyl_transacylase_ACP-bd"/>
</dbReference>
<dbReference type="GO" id="GO:0004312">
    <property type="term" value="F:fatty acid synthase activity"/>
    <property type="evidence" value="ECO:0007669"/>
    <property type="project" value="TreeGrafter"/>
</dbReference>
<dbReference type="Gene3D" id="3.30.70.3290">
    <property type="match status" value="1"/>
</dbReference>
<dbReference type="InterPro" id="IPR049552">
    <property type="entry name" value="PKS_DH_N"/>
</dbReference>
<dbReference type="InterPro" id="IPR029063">
    <property type="entry name" value="SAM-dependent_MTases_sf"/>
</dbReference>
<dbReference type="InterPro" id="IPR049551">
    <property type="entry name" value="PKS_DH_C"/>
</dbReference>
<proteinExistence type="predicted"/>
<dbReference type="InterPro" id="IPR014043">
    <property type="entry name" value="Acyl_transferase_dom"/>
</dbReference>
<dbReference type="Gene3D" id="3.40.366.10">
    <property type="entry name" value="Malonyl-Coenzyme A Acyl Carrier Protein, domain 2"/>
    <property type="match status" value="1"/>
</dbReference>
<dbReference type="Pfam" id="PF00109">
    <property type="entry name" value="ketoacyl-synt"/>
    <property type="match status" value="1"/>
</dbReference>
<evidence type="ECO:0000313" key="11">
    <source>
        <dbReference type="EMBL" id="KAJ6263449.1"/>
    </source>
</evidence>
<dbReference type="GO" id="GO:0044550">
    <property type="term" value="P:secondary metabolite biosynthetic process"/>
    <property type="evidence" value="ECO:0007669"/>
    <property type="project" value="TreeGrafter"/>
</dbReference>
<feature type="domain" description="Ketosynthase family 3 (KS3)" evidence="9">
    <location>
        <begin position="1"/>
        <end position="425"/>
    </location>
</feature>
<feature type="transmembrane region" description="Helical" evidence="8">
    <location>
        <begin position="2606"/>
        <end position="2628"/>
    </location>
</feature>
<dbReference type="InterPro" id="IPR014030">
    <property type="entry name" value="Ketoacyl_synth_N"/>
</dbReference>
<dbReference type="SMART" id="SM00829">
    <property type="entry name" value="PKS_ER"/>
    <property type="match status" value="1"/>
</dbReference>
<dbReference type="SUPFAM" id="SSF53335">
    <property type="entry name" value="S-adenosyl-L-methionine-dependent methyltransferases"/>
    <property type="match status" value="1"/>
</dbReference>
<evidence type="ECO:0000256" key="6">
    <source>
        <dbReference type="ARBA" id="ARBA00023315"/>
    </source>
</evidence>
<gene>
    <name evidence="11" type="ORF">Dda_2013</name>
</gene>
<evidence type="ECO:0000256" key="5">
    <source>
        <dbReference type="ARBA" id="ARBA00023268"/>
    </source>
</evidence>
<keyword evidence="4" id="KW-0560">Oxidoreductase</keyword>
<keyword evidence="6" id="KW-0012">Acyltransferase</keyword>
<dbReference type="SUPFAM" id="SSF53901">
    <property type="entry name" value="Thiolase-like"/>
    <property type="match status" value="1"/>
</dbReference>
<keyword evidence="3" id="KW-0808">Transferase</keyword>
<dbReference type="InterPro" id="IPR056501">
    <property type="entry name" value="NAD-bd_HRPKS_sdrA"/>
</dbReference>
<dbReference type="GO" id="GO:0006633">
    <property type="term" value="P:fatty acid biosynthetic process"/>
    <property type="evidence" value="ECO:0007669"/>
    <property type="project" value="InterPro"/>
</dbReference>
<dbReference type="PROSITE" id="PS52019">
    <property type="entry name" value="PKS_MFAS_DH"/>
    <property type="match status" value="1"/>
</dbReference>
<protein>
    <recommendedName>
        <fullName evidence="13">Polyketide synthase</fullName>
    </recommendedName>
</protein>
<dbReference type="InterPro" id="IPR049900">
    <property type="entry name" value="PKS_mFAS_DH"/>
</dbReference>
<dbReference type="GO" id="GO:0004315">
    <property type="term" value="F:3-oxoacyl-[acyl-carrier-protein] synthase activity"/>
    <property type="evidence" value="ECO:0007669"/>
    <property type="project" value="InterPro"/>
</dbReference>
<evidence type="ECO:0000256" key="4">
    <source>
        <dbReference type="ARBA" id="ARBA00023002"/>
    </source>
</evidence>
<dbReference type="SUPFAM" id="SSF52151">
    <property type="entry name" value="FabD/lysophospholipase-like"/>
    <property type="match status" value="1"/>
</dbReference>
<evidence type="ECO:0008006" key="13">
    <source>
        <dbReference type="Google" id="ProtNLM"/>
    </source>
</evidence>
<feature type="transmembrane region" description="Helical" evidence="8">
    <location>
        <begin position="2640"/>
        <end position="2660"/>
    </location>
</feature>
<dbReference type="InterPro" id="IPR020807">
    <property type="entry name" value="PKS_DH"/>
</dbReference>
<dbReference type="SUPFAM" id="SSF47336">
    <property type="entry name" value="ACP-like"/>
    <property type="match status" value="1"/>
</dbReference>
<dbReference type="InterPro" id="IPR018201">
    <property type="entry name" value="Ketoacyl_synth_AS"/>
</dbReference>
<keyword evidence="8" id="KW-1133">Transmembrane helix</keyword>
<dbReference type="InterPro" id="IPR036291">
    <property type="entry name" value="NAD(P)-bd_dom_sf"/>
</dbReference>
<dbReference type="Proteomes" id="UP001221413">
    <property type="component" value="Unassembled WGS sequence"/>
</dbReference>
<dbReference type="Gene3D" id="3.90.180.10">
    <property type="entry name" value="Medium-chain alcohol dehydrogenases, catalytic domain"/>
    <property type="match status" value="1"/>
</dbReference>
<evidence type="ECO:0000313" key="12">
    <source>
        <dbReference type="Proteomes" id="UP001221413"/>
    </source>
</evidence>
<dbReference type="GO" id="GO:1901336">
    <property type="term" value="P:lactone biosynthetic process"/>
    <property type="evidence" value="ECO:0007669"/>
    <property type="project" value="UniProtKB-ARBA"/>
</dbReference>
<evidence type="ECO:0000256" key="7">
    <source>
        <dbReference type="PROSITE-ProRule" id="PRU01363"/>
    </source>
</evidence>
<keyword evidence="8" id="KW-0812">Transmembrane</keyword>
<dbReference type="Pfam" id="PF21089">
    <property type="entry name" value="PKS_DH_N"/>
    <property type="match status" value="1"/>
</dbReference>
<dbReference type="InterPro" id="IPR057326">
    <property type="entry name" value="KR_dom"/>
</dbReference>
<dbReference type="PANTHER" id="PTHR43775">
    <property type="entry name" value="FATTY ACID SYNTHASE"/>
    <property type="match status" value="1"/>
</dbReference>
<dbReference type="InterPro" id="IPR013968">
    <property type="entry name" value="PKS_KR"/>
</dbReference>
<dbReference type="Pfam" id="PF14765">
    <property type="entry name" value="PS-DH"/>
    <property type="match status" value="1"/>
</dbReference>
<dbReference type="Pfam" id="PF02801">
    <property type="entry name" value="Ketoacyl-synt_C"/>
    <property type="match status" value="1"/>
</dbReference>
<dbReference type="Pfam" id="PF08242">
    <property type="entry name" value="Methyltransf_12"/>
    <property type="match status" value="1"/>
</dbReference>
<dbReference type="Gene3D" id="3.40.50.720">
    <property type="entry name" value="NAD(P)-binding Rossmann-like Domain"/>
    <property type="match status" value="1"/>
</dbReference>
<evidence type="ECO:0000259" key="10">
    <source>
        <dbReference type="PROSITE" id="PS52019"/>
    </source>
</evidence>
<dbReference type="Pfam" id="PF23297">
    <property type="entry name" value="ACP_SdgA_C"/>
    <property type="match status" value="1"/>
</dbReference>
<dbReference type="Pfam" id="PF16197">
    <property type="entry name" value="KAsynt_C_assoc"/>
    <property type="match status" value="1"/>
</dbReference>
<dbReference type="CDD" id="cd00833">
    <property type="entry name" value="PKS"/>
    <property type="match status" value="1"/>
</dbReference>
<feature type="active site" description="Proton acceptor; for dehydratase activity" evidence="7">
    <location>
        <position position="962"/>
    </location>
</feature>
<dbReference type="InterPro" id="IPR042104">
    <property type="entry name" value="PKS_dehydratase_sf"/>
</dbReference>
<dbReference type="PROSITE" id="PS52004">
    <property type="entry name" value="KS3_2"/>
    <property type="match status" value="1"/>
</dbReference>
<evidence type="ECO:0000256" key="8">
    <source>
        <dbReference type="SAM" id="Phobius"/>
    </source>
</evidence>
<dbReference type="InterPro" id="IPR050091">
    <property type="entry name" value="PKS_NRPS_Biosynth_Enz"/>
</dbReference>
<dbReference type="InterPro" id="IPR009081">
    <property type="entry name" value="PP-bd_ACP"/>
</dbReference>
<feature type="transmembrane region" description="Helical" evidence="8">
    <location>
        <begin position="2516"/>
        <end position="2539"/>
    </location>
</feature>
<dbReference type="InterPro" id="IPR032821">
    <property type="entry name" value="PKS_assoc"/>
</dbReference>
<dbReference type="SMART" id="SM00822">
    <property type="entry name" value="PKS_KR"/>
    <property type="match status" value="1"/>
</dbReference>
<dbReference type="Gene3D" id="3.40.50.150">
    <property type="entry name" value="Vaccinia Virus protein VP39"/>
    <property type="match status" value="1"/>
</dbReference>
<dbReference type="Pfam" id="PF23114">
    <property type="entry name" value="NAD-bd_HRPKS_sdrA"/>
    <property type="match status" value="1"/>
</dbReference>
<feature type="transmembrane region" description="Helical" evidence="8">
    <location>
        <begin position="2568"/>
        <end position="2585"/>
    </location>
</feature>
<dbReference type="SUPFAM" id="SSF50129">
    <property type="entry name" value="GroES-like"/>
    <property type="match status" value="1"/>
</dbReference>
<comment type="caution">
    <text evidence="11">The sequence shown here is derived from an EMBL/GenBank/DDBJ whole genome shotgun (WGS) entry which is preliminary data.</text>
</comment>
<feature type="active site" description="Proton donor; for dehydratase activity" evidence="7">
    <location>
        <position position="1145"/>
    </location>
</feature>
<dbReference type="Pfam" id="PF13602">
    <property type="entry name" value="ADH_zinc_N_2"/>
    <property type="match status" value="1"/>
</dbReference>
<dbReference type="InterPro" id="IPR013217">
    <property type="entry name" value="Methyltransf_12"/>
</dbReference>
<dbReference type="SMART" id="SM00825">
    <property type="entry name" value="PKS_KS"/>
    <property type="match status" value="1"/>
</dbReference>
<dbReference type="InterPro" id="IPR014031">
    <property type="entry name" value="Ketoacyl_synth_C"/>
</dbReference>
<reference evidence="11" key="1">
    <citation type="submission" date="2023-01" db="EMBL/GenBank/DDBJ databases">
        <title>The chitinases involved in constricting ring structure development in the nematode-trapping fungus Drechslerella dactyloides.</title>
        <authorList>
            <person name="Wang R."/>
            <person name="Zhang L."/>
            <person name="Tang P."/>
            <person name="Li S."/>
            <person name="Liang L."/>
        </authorList>
    </citation>
    <scope>NUCLEOTIDE SEQUENCE</scope>
    <source>
        <strain evidence="11">YMF1.00031</strain>
    </source>
</reference>
<feature type="transmembrane region" description="Helical" evidence="8">
    <location>
        <begin position="2710"/>
        <end position="2731"/>
    </location>
</feature>
<keyword evidence="12" id="KW-1185">Reference proteome</keyword>
<dbReference type="CDD" id="cd05195">
    <property type="entry name" value="enoyl_red"/>
    <property type="match status" value="1"/>
</dbReference>
<dbReference type="Gene3D" id="3.40.47.10">
    <property type="match status" value="1"/>
</dbReference>
<dbReference type="PROSITE" id="PS00606">
    <property type="entry name" value="KS3_1"/>
    <property type="match status" value="1"/>
</dbReference>
<dbReference type="SUPFAM" id="SSF51735">
    <property type="entry name" value="NAD(P)-binding Rossmann-fold domains"/>
    <property type="match status" value="2"/>
</dbReference>
<dbReference type="Gene3D" id="1.10.1200.10">
    <property type="entry name" value="ACP-like"/>
    <property type="match status" value="1"/>
</dbReference>
<dbReference type="InterPro" id="IPR019402">
    <property type="entry name" value="CWH43_N"/>
</dbReference>
<evidence type="ECO:0000259" key="9">
    <source>
        <dbReference type="PROSITE" id="PS52004"/>
    </source>
</evidence>
<dbReference type="InterPro" id="IPR016035">
    <property type="entry name" value="Acyl_Trfase/lysoPLipase"/>
</dbReference>
<feature type="region of interest" description="N-terminal hotdog fold" evidence="7">
    <location>
        <begin position="930"/>
        <end position="1065"/>
    </location>
</feature>
<dbReference type="SUPFAM" id="SSF55048">
    <property type="entry name" value="Probable ACP-binding domain of malonyl-CoA ACP transacylase"/>
    <property type="match status" value="1"/>
</dbReference>
<keyword evidence="5" id="KW-0511">Multifunctional enzyme</keyword>
<feature type="region of interest" description="C-terminal hotdog fold" evidence="7">
    <location>
        <begin position="1080"/>
        <end position="1236"/>
    </location>
</feature>
<dbReference type="InterPro" id="IPR036736">
    <property type="entry name" value="ACP-like_sf"/>
</dbReference>
<keyword evidence="2" id="KW-0597">Phosphoprotein</keyword>
<feature type="transmembrane region" description="Helical" evidence="8">
    <location>
        <begin position="2681"/>
        <end position="2698"/>
    </location>
</feature>
<evidence type="ECO:0000256" key="2">
    <source>
        <dbReference type="ARBA" id="ARBA00022553"/>
    </source>
</evidence>
<dbReference type="PANTHER" id="PTHR43775:SF29">
    <property type="entry name" value="ASPERFURANONE POLYKETIDE SYNTHASE AFOG-RELATED"/>
    <property type="match status" value="1"/>
</dbReference>
<feature type="domain" description="PKS/mFAS DH" evidence="10">
    <location>
        <begin position="930"/>
        <end position="1236"/>
    </location>
</feature>
<dbReference type="CDD" id="cd02440">
    <property type="entry name" value="AdoMet_MTases"/>
    <property type="match status" value="1"/>
</dbReference>
<dbReference type="Pfam" id="PF00698">
    <property type="entry name" value="Acyl_transf_1"/>
    <property type="match status" value="1"/>
</dbReference>
<keyword evidence="1" id="KW-0596">Phosphopantetheine</keyword>
<keyword evidence="8" id="KW-0472">Membrane</keyword>